<sequence length="464" mass="53556">MSCAFRRVPCQLAKLARPGLPTVSTSARCSSRQSCIRKAAPSLLYTAVSVRAFSGTRILRRDEGEEKEREPKQQSLDTEEQTVRAKQSQVKRPWLRKLLTTPTRLLKLILPLPIRVEKDKENNSSQEYGRAISSNDTIQPLALLVHPQQPLSYVERLIQAELPPVIEDGKEKIPNIYFRAEDSATSENRPTTREEARSNDHPHVASYSGLGHEAEENKDVPKNWVRWSSSTEMGDFIRDAARGREFAIEVEGYNFEMRVSVPSFNDRTYYMRMRLRRTSRQIDQYAKIKQECDDLANRSAHRLAQGGFGLLAGWWLTVYYVTFQTEWGWDLVEPVTYLVGLTTIMAGYLWFLFISRDLSYKAAMNLTVSRRQSALYEAKGFNMQRWDQLVQEANGLRKEIKTIAAEYDVDWDEMKDLGNSKKVKKAMDKERHKRGGDREEDEEDELAALEEEKQVKKDMVQQSK</sequence>
<evidence type="ECO:0000256" key="13">
    <source>
        <dbReference type="ARBA" id="ARBA00023303"/>
    </source>
</evidence>
<dbReference type="OrthoDB" id="278338at2759"/>
<comment type="function">
    <text evidence="17">Mitochondrial inner membrane calcium uniporter that mediates calcium uptake into mitochondria. Mitochondrial calcium homeostasis plays key roles in cellular physiology and regulates cell bioenergetics, cytoplasmic calcium signals and activation of cell death pathways.</text>
</comment>
<evidence type="ECO:0000256" key="17">
    <source>
        <dbReference type="RuleBase" id="RU367035"/>
    </source>
</evidence>
<keyword evidence="5 17" id="KW-0107">Calcium channel</keyword>
<feature type="compositionally biased region" description="Basic and acidic residues" evidence="18">
    <location>
        <begin position="421"/>
        <end position="430"/>
    </location>
</feature>
<name>A0A423VG21_9PEZI</name>
<feature type="compositionally biased region" description="Basic and acidic residues" evidence="18">
    <location>
        <begin position="450"/>
        <end position="464"/>
    </location>
</feature>
<dbReference type="InterPro" id="IPR006769">
    <property type="entry name" value="MCU_C"/>
</dbReference>
<comment type="catalytic activity">
    <reaction evidence="14">
        <text>Ca(2+)(in) = Ca(2+)(out)</text>
        <dbReference type="Rhea" id="RHEA:29671"/>
        <dbReference type="ChEBI" id="CHEBI:29108"/>
    </reaction>
</comment>
<dbReference type="EMBL" id="LKEB01000102">
    <property type="protein sequence ID" value="ROV89864.1"/>
    <property type="molecule type" value="Genomic_DNA"/>
</dbReference>
<evidence type="ECO:0000313" key="21">
    <source>
        <dbReference type="Proteomes" id="UP000285146"/>
    </source>
</evidence>
<evidence type="ECO:0000256" key="7">
    <source>
        <dbReference type="ARBA" id="ARBA00022792"/>
    </source>
</evidence>
<evidence type="ECO:0000256" key="8">
    <source>
        <dbReference type="ARBA" id="ARBA00022837"/>
    </source>
</evidence>
<comment type="caution">
    <text evidence="20">The sequence shown here is derived from an EMBL/GenBank/DDBJ whole genome shotgun (WGS) entry which is preliminary data.</text>
</comment>
<evidence type="ECO:0000256" key="11">
    <source>
        <dbReference type="ARBA" id="ARBA00023128"/>
    </source>
</evidence>
<reference evidence="20 21" key="1">
    <citation type="submission" date="2015-09" db="EMBL/GenBank/DDBJ databases">
        <title>Host preference determinants of Valsa canker pathogens revealed by comparative genomics.</title>
        <authorList>
            <person name="Yin Z."/>
            <person name="Huang L."/>
        </authorList>
    </citation>
    <scope>NUCLEOTIDE SEQUENCE [LARGE SCALE GENOMIC DNA]</scope>
    <source>
        <strain evidence="20 21">SXYLt</strain>
    </source>
</reference>
<evidence type="ECO:0000256" key="14">
    <source>
        <dbReference type="ARBA" id="ARBA00036634"/>
    </source>
</evidence>
<evidence type="ECO:0000256" key="10">
    <source>
        <dbReference type="ARBA" id="ARBA00023065"/>
    </source>
</evidence>
<comment type="function">
    <text evidence="16">Highly selective calcium channel localized to the inner mitochondrial membrane, which mediates calcium uptake into the mitochondrial matrix. Mitochondrial calcium homeostasis plays key roles in cellular physiology and regulates ATP production, cytoplasmic calcium signals and activation of cell death pathways. Sufficient to operate as a pore-forming channel without the need of calcium-sensor or auxiliary subunit.</text>
</comment>
<comment type="subcellular location">
    <subcellularLocation>
        <location evidence="1 17">Mitochondrion inner membrane</location>
        <topology evidence="1 17">Multi-pass membrane protein</topology>
    </subcellularLocation>
</comment>
<evidence type="ECO:0000256" key="9">
    <source>
        <dbReference type="ARBA" id="ARBA00022989"/>
    </source>
</evidence>
<dbReference type="Pfam" id="PF04678">
    <property type="entry name" value="MCU"/>
    <property type="match status" value="1"/>
</dbReference>
<feature type="region of interest" description="Disordered" evidence="18">
    <location>
        <begin position="421"/>
        <end position="464"/>
    </location>
</feature>
<dbReference type="InParanoid" id="A0A423VG21"/>
<keyword evidence="12 17" id="KW-0472">Membrane</keyword>
<evidence type="ECO:0000256" key="16">
    <source>
        <dbReference type="ARBA" id="ARBA00045938"/>
    </source>
</evidence>
<feature type="compositionally biased region" description="Basic and acidic residues" evidence="18">
    <location>
        <begin position="190"/>
        <end position="203"/>
    </location>
</feature>
<keyword evidence="21" id="KW-1185">Reference proteome</keyword>
<proteinExistence type="inferred from homology"/>
<keyword evidence="4 17" id="KW-0109">Calcium transport</keyword>
<dbReference type="Proteomes" id="UP000285146">
    <property type="component" value="Unassembled WGS sequence"/>
</dbReference>
<gene>
    <name evidence="20" type="ORF">VPNG_10246</name>
</gene>
<feature type="transmembrane region" description="Helical" evidence="17">
    <location>
        <begin position="335"/>
        <end position="354"/>
    </location>
</feature>
<evidence type="ECO:0000256" key="15">
    <source>
        <dbReference type="ARBA" id="ARBA00044966"/>
    </source>
</evidence>
<feature type="region of interest" description="Disordered" evidence="18">
    <location>
        <begin position="61"/>
        <end position="87"/>
    </location>
</feature>
<evidence type="ECO:0000313" key="20">
    <source>
        <dbReference type="EMBL" id="ROV89864.1"/>
    </source>
</evidence>
<evidence type="ECO:0000256" key="3">
    <source>
        <dbReference type="ARBA" id="ARBA00022448"/>
    </source>
</evidence>
<keyword evidence="7 17" id="KW-0999">Mitochondrion inner membrane</keyword>
<dbReference type="STRING" id="1230097.A0A423VG21"/>
<keyword evidence="6 17" id="KW-0812">Transmembrane</keyword>
<evidence type="ECO:0000256" key="6">
    <source>
        <dbReference type="ARBA" id="ARBA00022692"/>
    </source>
</evidence>
<organism evidence="20 21">
    <name type="scientific">Cytospora leucostoma</name>
    <dbReference type="NCBI Taxonomy" id="1230097"/>
    <lineage>
        <taxon>Eukaryota</taxon>
        <taxon>Fungi</taxon>
        <taxon>Dikarya</taxon>
        <taxon>Ascomycota</taxon>
        <taxon>Pezizomycotina</taxon>
        <taxon>Sordariomycetes</taxon>
        <taxon>Sordariomycetidae</taxon>
        <taxon>Diaporthales</taxon>
        <taxon>Cytosporaceae</taxon>
        <taxon>Cytospora</taxon>
    </lineage>
</organism>
<dbReference type="AlphaFoldDB" id="A0A423VG21"/>
<feature type="compositionally biased region" description="Acidic residues" evidence="18">
    <location>
        <begin position="438"/>
        <end position="449"/>
    </location>
</feature>
<dbReference type="GO" id="GO:0051560">
    <property type="term" value="P:mitochondrial calcium ion homeostasis"/>
    <property type="evidence" value="ECO:0007669"/>
    <property type="project" value="UniProtKB-UniRule"/>
</dbReference>
<dbReference type="GO" id="GO:1990246">
    <property type="term" value="C:uniplex complex"/>
    <property type="evidence" value="ECO:0007669"/>
    <property type="project" value="TreeGrafter"/>
</dbReference>
<feature type="compositionally biased region" description="Basic and acidic residues" evidence="18">
    <location>
        <begin position="61"/>
        <end position="72"/>
    </location>
</feature>
<evidence type="ECO:0000256" key="2">
    <source>
        <dbReference type="ARBA" id="ARBA00005653"/>
    </source>
</evidence>
<dbReference type="GO" id="GO:0015292">
    <property type="term" value="F:uniporter activity"/>
    <property type="evidence" value="ECO:0007669"/>
    <property type="project" value="UniProtKB-UniRule"/>
</dbReference>
<keyword evidence="8 17" id="KW-0106">Calcium</keyword>
<comment type="similarity">
    <text evidence="2 17">Belongs to the MCU (TC 1.A.77) family.</text>
</comment>
<dbReference type="InterPro" id="IPR039055">
    <property type="entry name" value="MCU_fam"/>
</dbReference>
<keyword evidence="3 17" id="KW-0813">Transport</keyword>
<evidence type="ECO:0000256" key="4">
    <source>
        <dbReference type="ARBA" id="ARBA00022568"/>
    </source>
</evidence>
<feature type="transmembrane region" description="Helical" evidence="17">
    <location>
        <begin position="303"/>
        <end position="323"/>
    </location>
</feature>
<keyword evidence="10 17" id="KW-0406">Ion transport</keyword>
<evidence type="ECO:0000256" key="12">
    <source>
        <dbReference type="ARBA" id="ARBA00023136"/>
    </source>
</evidence>
<keyword evidence="9 17" id="KW-1133">Transmembrane helix</keyword>
<comment type="subunit">
    <text evidence="15">Homotetramer, assembles in a dimer or dimers configuration with two interfaces.</text>
</comment>
<evidence type="ECO:0000259" key="19">
    <source>
        <dbReference type="Pfam" id="PF04678"/>
    </source>
</evidence>
<keyword evidence="11 17" id="KW-0496">Mitochondrion</keyword>
<dbReference type="GO" id="GO:0005262">
    <property type="term" value="F:calcium channel activity"/>
    <property type="evidence" value="ECO:0007669"/>
    <property type="project" value="UniProtKB-UniRule"/>
</dbReference>
<accession>A0A423VG21</accession>
<evidence type="ECO:0000256" key="5">
    <source>
        <dbReference type="ARBA" id="ARBA00022673"/>
    </source>
</evidence>
<protein>
    <recommendedName>
        <fullName evidence="17">Calcium uniporter protein</fullName>
    </recommendedName>
</protein>
<evidence type="ECO:0000256" key="1">
    <source>
        <dbReference type="ARBA" id="ARBA00004448"/>
    </source>
</evidence>
<evidence type="ECO:0000256" key="18">
    <source>
        <dbReference type="SAM" id="MobiDB-lite"/>
    </source>
</evidence>
<dbReference type="PANTHER" id="PTHR13462:SF10">
    <property type="entry name" value="CALCIUM UNIPORTER PROTEIN, MITOCHONDRIAL"/>
    <property type="match status" value="1"/>
</dbReference>
<keyword evidence="13 17" id="KW-0407">Ion channel</keyword>
<feature type="domain" description="Calcium uniporter protein C-terminal" evidence="19">
    <location>
        <begin position="270"/>
        <end position="389"/>
    </location>
</feature>
<feature type="region of interest" description="Disordered" evidence="18">
    <location>
        <begin position="181"/>
        <end position="216"/>
    </location>
</feature>
<dbReference type="PANTHER" id="PTHR13462">
    <property type="entry name" value="CALCIUM UNIPORTER PROTEIN, MITOCHONDRIAL"/>
    <property type="match status" value="1"/>
</dbReference>
<dbReference type="GO" id="GO:0036444">
    <property type="term" value="P:calcium import into the mitochondrion"/>
    <property type="evidence" value="ECO:0007669"/>
    <property type="project" value="TreeGrafter"/>
</dbReference>